<evidence type="ECO:0000313" key="3">
    <source>
        <dbReference type="Proteomes" id="UP001596004"/>
    </source>
</evidence>
<evidence type="ECO:0008006" key="4">
    <source>
        <dbReference type="Google" id="ProtNLM"/>
    </source>
</evidence>
<dbReference type="Proteomes" id="UP001596004">
    <property type="component" value="Unassembled WGS sequence"/>
</dbReference>
<name>A0ABV9CCW7_9ACTN</name>
<evidence type="ECO:0000313" key="2">
    <source>
        <dbReference type="EMBL" id="MFC4530472.1"/>
    </source>
</evidence>
<proteinExistence type="predicted"/>
<evidence type="ECO:0000256" key="1">
    <source>
        <dbReference type="SAM" id="MobiDB-lite"/>
    </source>
</evidence>
<dbReference type="RefSeq" id="WP_380838326.1">
    <property type="nucleotide sequence ID" value="NZ_JBHSFP010000003.1"/>
</dbReference>
<protein>
    <recommendedName>
        <fullName evidence="4">DNA-binding protein</fullName>
    </recommendedName>
</protein>
<organism evidence="2 3">
    <name type="scientific">Sphaerisporangium dianthi</name>
    <dbReference type="NCBI Taxonomy" id="1436120"/>
    <lineage>
        <taxon>Bacteria</taxon>
        <taxon>Bacillati</taxon>
        <taxon>Actinomycetota</taxon>
        <taxon>Actinomycetes</taxon>
        <taxon>Streptosporangiales</taxon>
        <taxon>Streptosporangiaceae</taxon>
        <taxon>Sphaerisporangium</taxon>
    </lineage>
</organism>
<gene>
    <name evidence="2" type="ORF">ACFO60_06835</name>
</gene>
<dbReference type="EMBL" id="JBHSFP010000003">
    <property type="protein sequence ID" value="MFC4530472.1"/>
    <property type="molecule type" value="Genomic_DNA"/>
</dbReference>
<keyword evidence="3" id="KW-1185">Reference proteome</keyword>
<comment type="caution">
    <text evidence="2">The sequence shown here is derived from an EMBL/GenBank/DDBJ whole genome shotgun (WGS) entry which is preliminary data.</text>
</comment>
<accession>A0ABV9CCW7</accession>
<reference evidence="3" key="1">
    <citation type="journal article" date="2019" name="Int. J. Syst. Evol. Microbiol.">
        <title>The Global Catalogue of Microorganisms (GCM) 10K type strain sequencing project: providing services to taxonomists for standard genome sequencing and annotation.</title>
        <authorList>
            <consortium name="The Broad Institute Genomics Platform"/>
            <consortium name="The Broad Institute Genome Sequencing Center for Infectious Disease"/>
            <person name="Wu L."/>
            <person name="Ma J."/>
        </authorList>
    </citation>
    <scope>NUCLEOTIDE SEQUENCE [LARGE SCALE GENOMIC DNA]</scope>
    <source>
        <strain evidence="3">CGMCC 4.7132</strain>
    </source>
</reference>
<feature type="region of interest" description="Disordered" evidence="1">
    <location>
        <begin position="120"/>
        <end position="150"/>
    </location>
</feature>
<sequence>MDARNTPRGRDLLLAAKSIAGALGHTAAEVTELAIRLGEDGRRDWQTAELLLAALADLVGREPGRRDLVGAVEAGEILGVSRPRVHQLAERPDFPAPLYVLAAGKLWARADIVAFGAQWDRRPGRPRKPPGEGGSILELPAGEEPVDPGM</sequence>